<comment type="catalytic activity">
    <reaction evidence="2">
        <text>2 GTP = 3',3'-c-di-GMP + 2 diphosphate</text>
        <dbReference type="Rhea" id="RHEA:24898"/>
        <dbReference type="ChEBI" id="CHEBI:33019"/>
        <dbReference type="ChEBI" id="CHEBI:37565"/>
        <dbReference type="ChEBI" id="CHEBI:58805"/>
        <dbReference type="EC" id="2.7.7.65"/>
    </reaction>
</comment>
<dbReference type="GO" id="GO:0043709">
    <property type="term" value="P:cell adhesion involved in single-species biofilm formation"/>
    <property type="evidence" value="ECO:0007669"/>
    <property type="project" value="TreeGrafter"/>
</dbReference>
<dbReference type="Proteomes" id="UP000011885">
    <property type="component" value="Unassembled WGS sequence"/>
</dbReference>
<dbReference type="PANTHER" id="PTHR45138">
    <property type="entry name" value="REGULATORY COMPONENTS OF SENSORY TRANSDUCTION SYSTEM"/>
    <property type="match status" value="1"/>
</dbReference>
<evidence type="ECO:0000313" key="5">
    <source>
        <dbReference type="EMBL" id="EMI58546.1"/>
    </source>
</evidence>
<evidence type="ECO:0000313" key="6">
    <source>
        <dbReference type="Proteomes" id="UP000011885"/>
    </source>
</evidence>
<dbReference type="PANTHER" id="PTHR45138:SF9">
    <property type="entry name" value="DIGUANYLATE CYCLASE DGCM-RELATED"/>
    <property type="match status" value="1"/>
</dbReference>
<dbReference type="PROSITE" id="PS50006">
    <property type="entry name" value="FHA_DOMAIN"/>
    <property type="match status" value="1"/>
</dbReference>
<dbReference type="GO" id="GO:0052621">
    <property type="term" value="F:diguanylate cyclase activity"/>
    <property type="evidence" value="ECO:0007669"/>
    <property type="project" value="UniProtKB-EC"/>
</dbReference>
<dbReference type="SUPFAM" id="SSF55073">
    <property type="entry name" value="Nucleotide cyclase"/>
    <property type="match status" value="1"/>
</dbReference>
<name>M5UL07_9BACT</name>
<keyword evidence="6" id="KW-1185">Reference proteome</keyword>
<dbReference type="FunFam" id="3.30.70.270:FF:000001">
    <property type="entry name" value="Diguanylate cyclase domain protein"/>
    <property type="match status" value="1"/>
</dbReference>
<dbReference type="OrthoDB" id="244535at2"/>
<dbReference type="InterPro" id="IPR008984">
    <property type="entry name" value="SMAD_FHA_dom_sf"/>
</dbReference>
<dbReference type="EMBL" id="ANOH01000003">
    <property type="protein sequence ID" value="EMI58546.1"/>
    <property type="molecule type" value="Genomic_DNA"/>
</dbReference>
<dbReference type="EC" id="2.7.7.65" evidence="1"/>
<evidence type="ECO:0000256" key="2">
    <source>
        <dbReference type="ARBA" id="ARBA00034247"/>
    </source>
</evidence>
<accession>M5UL07</accession>
<dbReference type="NCBIfam" id="TIGR00254">
    <property type="entry name" value="GGDEF"/>
    <property type="match status" value="1"/>
</dbReference>
<dbReference type="Gene3D" id="3.30.70.270">
    <property type="match status" value="1"/>
</dbReference>
<dbReference type="SMART" id="SM00267">
    <property type="entry name" value="GGDEF"/>
    <property type="match status" value="1"/>
</dbReference>
<dbReference type="InterPro" id="IPR029787">
    <property type="entry name" value="Nucleotide_cyclase"/>
</dbReference>
<dbReference type="AlphaFoldDB" id="M5UL07"/>
<dbReference type="Pfam" id="PF00498">
    <property type="entry name" value="FHA"/>
    <property type="match status" value="1"/>
</dbReference>
<dbReference type="GO" id="GO:1902201">
    <property type="term" value="P:negative regulation of bacterial-type flagellum-dependent cell motility"/>
    <property type="evidence" value="ECO:0007669"/>
    <property type="project" value="TreeGrafter"/>
</dbReference>
<proteinExistence type="predicted"/>
<feature type="domain" description="FHA" evidence="3">
    <location>
        <begin position="67"/>
        <end position="116"/>
    </location>
</feature>
<dbReference type="InterPro" id="IPR050469">
    <property type="entry name" value="Diguanylate_Cyclase"/>
</dbReference>
<evidence type="ECO:0000259" key="3">
    <source>
        <dbReference type="PROSITE" id="PS50006"/>
    </source>
</evidence>
<gene>
    <name evidence="5" type="ORF">RSSM_00073</name>
</gene>
<organism evidence="5 6">
    <name type="scientific">Rhodopirellula sallentina SM41</name>
    <dbReference type="NCBI Taxonomy" id="1263870"/>
    <lineage>
        <taxon>Bacteria</taxon>
        <taxon>Pseudomonadati</taxon>
        <taxon>Planctomycetota</taxon>
        <taxon>Planctomycetia</taxon>
        <taxon>Pirellulales</taxon>
        <taxon>Pirellulaceae</taxon>
        <taxon>Rhodopirellula</taxon>
    </lineage>
</organism>
<dbReference type="SUPFAM" id="SSF49879">
    <property type="entry name" value="SMAD/FHA domain"/>
    <property type="match status" value="1"/>
</dbReference>
<dbReference type="InterPro" id="IPR000160">
    <property type="entry name" value="GGDEF_dom"/>
</dbReference>
<dbReference type="InterPro" id="IPR043128">
    <property type="entry name" value="Rev_trsase/Diguanyl_cyclase"/>
</dbReference>
<dbReference type="Gene3D" id="2.60.200.20">
    <property type="match status" value="1"/>
</dbReference>
<dbReference type="CDD" id="cd01949">
    <property type="entry name" value="GGDEF"/>
    <property type="match status" value="1"/>
</dbReference>
<dbReference type="Pfam" id="PF00990">
    <property type="entry name" value="GGDEF"/>
    <property type="match status" value="1"/>
</dbReference>
<evidence type="ECO:0000259" key="4">
    <source>
        <dbReference type="PROSITE" id="PS50887"/>
    </source>
</evidence>
<dbReference type="GO" id="GO:0005886">
    <property type="term" value="C:plasma membrane"/>
    <property type="evidence" value="ECO:0007669"/>
    <property type="project" value="TreeGrafter"/>
</dbReference>
<dbReference type="CDD" id="cd00060">
    <property type="entry name" value="FHA"/>
    <property type="match status" value="1"/>
</dbReference>
<dbReference type="InterPro" id="IPR000253">
    <property type="entry name" value="FHA_dom"/>
</dbReference>
<dbReference type="PATRIC" id="fig|1263870.3.peg.80"/>
<sequence>MPDLINTNVHPTVPPPRHLMVESEAEATMHRQDFRTPDDAVGNESCLVQIYPVDVIDGMLLLEQGSLTIGRDIVCDLILDDVSVSRRHVELVPAGKGYTLHDLGSTNGTLLNGTPINGQQLLRSNDIISIGSFIFKYLSAGSVESQYYETVYLSLTRDALTGTMNKRYLLESMQREMARSLRRSQTLAVVMMDIDFFKSVNDTHGHLVGDEVLREFGRRLLETCREDDLLARYGGEEFSLLLASTDRDEALEIAERCRSAIAEEPFDTAVGPLAISASFGVACYDGEQAMKPAELLKVADERLYEAKHNGRNQVVC</sequence>
<reference evidence="5 6" key="1">
    <citation type="journal article" date="2013" name="Mar. Genomics">
        <title>Expression of sulfatases in Rhodopirellula baltica and the diversity of sulfatases in the genus Rhodopirellula.</title>
        <authorList>
            <person name="Wegner C.E."/>
            <person name="Richter-Heitmann T."/>
            <person name="Klindworth A."/>
            <person name="Klockow C."/>
            <person name="Richter M."/>
            <person name="Achstetter T."/>
            <person name="Glockner F.O."/>
            <person name="Harder J."/>
        </authorList>
    </citation>
    <scope>NUCLEOTIDE SEQUENCE [LARGE SCALE GENOMIC DNA]</scope>
    <source>
        <strain evidence="5 6">SM41</strain>
    </source>
</reference>
<protein>
    <recommendedName>
        <fullName evidence="1">diguanylate cyclase</fullName>
        <ecNumber evidence="1">2.7.7.65</ecNumber>
    </recommendedName>
</protein>
<comment type="caution">
    <text evidence="5">The sequence shown here is derived from an EMBL/GenBank/DDBJ whole genome shotgun (WGS) entry which is preliminary data.</text>
</comment>
<dbReference type="PROSITE" id="PS50887">
    <property type="entry name" value="GGDEF"/>
    <property type="match status" value="1"/>
</dbReference>
<evidence type="ECO:0000256" key="1">
    <source>
        <dbReference type="ARBA" id="ARBA00012528"/>
    </source>
</evidence>
<feature type="domain" description="GGDEF" evidence="4">
    <location>
        <begin position="185"/>
        <end position="316"/>
    </location>
</feature>
<dbReference type="SMART" id="SM00240">
    <property type="entry name" value="FHA"/>
    <property type="match status" value="1"/>
</dbReference>
<dbReference type="RefSeq" id="WP_008673128.1">
    <property type="nucleotide sequence ID" value="NZ_ANOH01000003.1"/>
</dbReference>